<dbReference type="GO" id="GO:0008236">
    <property type="term" value="F:serine-type peptidase activity"/>
    <property type="evidence" value="ECO:0007669"/>
    <property type="project" value="UniProtKB-KW"/>
</dbReference>
<dbReference type="SUPFAM" id="SSF50494">
    <property type="entry name" value="Trypsin-like serine proteases"/>
    <property type="match status" value="1"/>
</dbReference>
<dbReference type="EMBL" id="JBEDNZ010000007">
    <property type="protein sequence ID" value="KAL0840597.1"/>
    <property type="molecule type" value="Genomic_DNA"/>
</dbReference>
<evidence type="ECO:0000256" key="4">
    <source>
        <dbReference type="ARBA" id="ARBA00023157"/>
    </source>
</evidence>
<reference evidence="7 8" key="1">
    <citation type="submission" date="2024-06" db="EMBL/GenBank/DDBJ databases">
        <title>A chromosome-level genome assembly of beet webworm, Loxostege sticticalis.</title>
        <authorList>
            <person name="Zhang Y."/>
        </authorList>
    </citation>
    <scope>NUCLEOTIDE SEQUENCE [LARGE SCALE GENOMIC DNA]</scope>
    <source>
        <strain evidence="7">AQ028</strain>
        <tissue evidence="7">Male pupae</tissue>
    </source>
</reference>
<organism evidence="7 8">
    <name type="scientific">Loxostege sticticalis</name>
    <name type="common">Beet webworm moth</name>
    <dbReference type="NCBI Taxonomy" id="481309"/>
    <lineage>
        <taxon>Eukaryota</taxon>
        <taxon>Metazoa</taxon>
        <taxon>Ecdysozoa</taxon>
        <taxon>Arthropoda</taxon>
        <taxon>Hexapoda</taxon>
        <taxon>Insecta</taxon>
        <taxon>Pterygota</taxon>
        <taxon>Neoptera</taxon>
        <taxon>Endopterygota</taxon>
        <taxon>Lepidoptera</taxon>
        <taxon>Glossata</taxon>
        <taxon>Ditrysia</taxon>
        <taxon>Pyraloidea</taxon>
        <taxon>Crambidae</taxon>
        <taxon>Pyraustinae</taxon>
        <taxon>Loxostege</taxon>
    </lineage>
</organism>
<accession>A0ABD0TB36</accession>
<dbReference type="Proteomes" id="UP001549921">
    <property type="component" value="Unassembled WGS sequence"/>
</dbReference>
<keyword evidence="3" id="KW-0720">Serine protease</keyword>
<evidence type="ECO:0000313" key="8">
    <source>
        <dbReference type="Proteomes" id="UP001549921"/>
    </source>
</evidence>
<name>A0ABD0TB36_LOXSC</name>
<sequence>MARRVRVGSSFKKGTGSLGVFRTRRIINHPDYTYDRPGAWDCDISIMLLTQAIPLTPLSQLAKIPDGNYHLADNEPVWTIGWGNTDMEYPHYYPQQLHHVQVYTINQEGCVKRYANRIYDGKLAPLEITEDMLCTGVWDVGGRDACWGDSGGPVYHHGWLVGIVSWGEGCASPVYPGVNVRVTRFSNWIRRNSR</sequence>
<evidence type="ECO:0000256" key="3">
    <source>
        <dbReference type="ARBA" id="ARBA00022825"/>
    </source>
</evidence>
<keyword evidence="4" id="KW-1015">Disulfide bond</keyword>
<feature type="domain" description="Peptidase S1" evidence="6">
    <location>
        <begin position="1"/>
        <end position="194"/>
    </location>
</feature>
<comment type="caution">
    <text evidence="7">The sequence shown here is derived from an EMBL/GenBank/DDBJ whole genome shotgun (WGS) entry which is preliminary data.</text>
</comment>
<dbReference type="PANTHER" id="PTHR24276:SF91">
    <property type="entry name" value="AT26814P-RELATED"/>
    <property type="match status" value="1"/>
</dbReference>
<dbReference type="PROSITE" id="PS00135">
    <property type="entry name" value="TRYPSIN_SER"/>
    <property type="match status" value="1"/>
</dbReference>
<dbReference type="InterPro" id="IPR001254">
    <property type="entry name" value="Trypsin_dom"/>
</dbReference>
<dbReference type="InterPro" id="IPR043504">
    <property type="entry name" value="Peptidase_S1_PA_chymotrypsin"/>
</dbReference>
<evidence type="ECO:0000259" key="6">
    <source>
        <dbReference type="PROSITE" id="PS50240"/>
    </source>
</evidence>
<dbReference type="InterPro" id="IPR050430">
    <property type="entry name" value="Peptidase_S1"/>
</dbReference>
<dbReference type="CDD" id="cd00190">
    <property type="entry name" value="Tryp_SPc"/>
    <property type="match status" value="1"/>
</dbReference>
<proteinExistence type="inferred from homology"/>
<protein>
    <recommendedName>
        <fullName evidence="6">Peptidase S1 domain-containing protein</fullName>
    </recommendedName>
</protein>
<dbReference type="PROSITE" id="PS50240">
    <property type="entry name" value="TRYPSIN_DOM"/>
    <property type="match status" value="1"/>
</dbReference>
<dbReference type="InterPro" id="IPR033116">
    <property type="entry name" value="TRYPSIN_SER"/>
</dbReference>
<comment type="similarity">
    <text evidence="5">Belongs to the peptidase S1 family. CLIP subfamily.</text>
</comment>
<dbReference type="InterPro" id="IPR009003">
    <property type="entry name" value="Peptidase_S1_PA"/>
</dbReference>
<evidence type="ECO:0000313" key="7">
    <source>
        <dbReference type="EMBL" id="KAL0840597.1"/>
    </source>
</evidence>
<dbReference type="SMART" id="SM00020">
    <property type="entry name" value="Tryp_SPc"/>
    <property type="match status" value="1"/>
</dbReference>
<dbReference type="Gene3D" id="2.40.10.10">
    <property type="entry name" value="Trypsin-like serine proteases"/>
    <property type="match status" value="1"/>
</dbReference>
<dbReference type="FunFam" id="2.40.10.10:FF:000002">
    <property type="entry name" value="Transmembrane protease serine"/>
    <property type="match status" value="1"/>
</dbReference>
<keyword evidence="2" id="KW-0378">Hydrolase</keyword>
<dbReference type="PANTHER" id="PTHR24276">
    <property type="entry name" value="POLYSERASE-RELATED"/>
    <property type="match status" value="1"/>
</dbReference>
<keyword evidence="1" id="KW-0645">Protease</keyword>
<dbReference type="GO" id="GO:0006508">
    <property type="term" value="P:proteolysis"/>
    <property type="evidence" value="ECO:0007669"/>
    <property type="project" value="UniProtKB-KW"/>
</dbReference>
<evidence type="ECO:0000256" key="5">
    <source>
        <dbReference type="ARBA" id="ARBA00024195"/>
    </source>
</evidence>
<evidence type="ECO:0000256" key="2">
    <source>
        <dbReference type="ARBA" id="ARBA00022801"/>
    </source>
</evidence>
<evidence type="ECO:0000256" key="1">
    <source>
        <dbReference type="ARBA" id="ARBA00022670"/>
    </source>
</evidence>
<dbReference type="Pfam" id="PF00089">
    <property type="entry name" value="Trypsin"/>
    <property type="match status" value="1"/>
</dbReference>
<gene>
    <name evidence="7" type="ORF">ABMA28_015802</name>
</gene>
<dbReference type="AlphaFoldDB" id="A0ABD0TB36"/>